<dbReference type="AlphaFoldDB" id="A0A830FPL9"/>
<dbReference type="Proteomes" id="UP000607197">
    <property type="component" value="Unassembled WGS sequence"/>
</dbReference>
<evidence type="ECO:0000256" key="1">
    <source>
        <dbReference type="SAM" id="MobiDB-lite"/>
    </source>
</evidence>
<feature type="compositionally biased region" description="Polar residues" evidence="1">
    <location>
        <begin position="39"/>
        <end position="48"/>
    </location>
</feature>
<organism evidence="2 3">
    <name type="scientific">Halocalculus aciditolerans</name>
    <dbReference type="NCBI Taxonomy" id="1383812"/>
    <lineage>
        <taxon>Archaea</taxon>
        <taxon>Methanobacteriati</taxon>
        <taxon>Methanobacteriota</taxon>
        <taxon>Stenosarchaea group</taxon>
        <taxon>Halobacteria</taxon>
        <taxon>Halobacteriales</taxon>
        <taxon>Halobacteriaceae</taxon>
        <taxon>Halocalculus</taxon>
    </lineage>
</organism>
<evidence type="ECO:0000313" key="2">
    <source>
        <dbReference type="EMBL" id="GGL67973.1"/>
    </source>
</evidence>
<proteinExistence type="predicted"/>
<gene>
    <name evidence="2" type="ORF">GCM10009039_27430</name>
</gene>
<accession>A0A830FPL9</accession>
<sequence length="87" mass="9299">MGNSFTACASNTRLTTIATAVAGTGRDNPSEYSNPIAHATSNNPATTSRNHDILPPPHPHAYRLLVRTHDDTRRVDGALTTLHAPVD</sequence>
<dbReference type="EMBL" id="BMPG01000004">
    <property type="protein sequence ID" value="GGL67973.1"/>
    <property type="molecule type" value="Genomic_DNA"/>
</dbReference>
<comment type="caution">
    <text evidence="2">The sequence shown here is derived from an EMBL/GenBank/DDBJ whole genome shotgun (WGS) entry which is preliminary data.</text>
</comment>
<feature type="region of interest" description="Disordered" evidence="1">
    <location>
        <begin position="20"/>
        <end position="51"/>
    </location>
</feature>
<reference evidence="2" key="2">
    <citation type="submission" date="2020-09" db="EMBL/GenBank/DDBJ databases">
        <authorList>
            <person name="Sun Q."/>
            <person name="Ohkuma M."/>
        </authorList>
    </citation>
    <scope>NUCLEOTIDE SEQUENCE</scope>
    <source>
        <strain evidence="2">JCM 19596</strain>
    </source>
</reference>
<keyword evidence="3" id="KW-1185">Reference proteome</keyword>
<name>A0A830FPL9_9EURY</name>
<evidence type="ECO:0000313" key="3">
    <source>
        <dbReference type="Proteomes" id="UP000607197"/>
    </source>
</evidence>
<protein>
    <submittedName>
        <fullName evidence="2">Uncharacterized protein</fullName>
    </submittedName>
</protein>
<reference evidence="2" key="1">
    <citation type="journal article" date="2014" name="Int. J. Syst. Evol. Microbiol.">
        <title>Complete genome sequence of Corynebacterium casei LMG S-19264T (=DSM 44701T), isolated from a smear-ripened cheese.</title>
        <authorList>
            <consortium name="US DOE Joint Genome Institute (JGI-PGF)"/>
            <person name="Walter F."/>
            <person name="Albersmeier A."/>
            <person name="Kalinowski J."/>
            <person name="Ruckert C."/>
        </authorList>
    </citation>
    <scope>NUCLEOTIDE SEQUENCE</scope>
    <source>
        <strain evidence="2">JCM 19596</strain>
    </source>
</reference>